<feature type="compositionally biased region" description="Basic and acidic residues" evidence="1">
    <location>
        <begin position="171"/>
        <end position="181"/>
    </location>
</feature>
<feature type="compositionally biased region" description="Polar residues" evidence="1">
    <location>
        <begin position="39"/>
        <end position="65"/>
    </location>
</feature>
<reference evidence="2 4" key="1">
    <citation type="submission" date="2024-02" db="EMBL/GenBank/DDBJ databases">
        <title>Chromosome-scale genome assembly of the rough periwinkle Littorina saxatilis.</title>
        <authorList>
            <person name="De Jode A."/>
            <person name="Faria R."/>
            <person name="Formenti G."/>
            <person name="Sims Y."/>
            <person name="Smith T.P."/>
            <person name="Tracey A."/>
            <person name="Wood J.M.D."/>
            <person name="Zagrodzka Z.B."/>
            <person name="Johannesson K."/>
            <person name="Butlin R.K."/>
            <person name="Leder E.H."/>
        </authorList>
    </citation>
    <scope>NUCLEOTIDE SEQUENCE [LARGE SCALE GENOMIC DNA]</scope>
    <source>
        <strain evidence="2">Snail1</strain>
        <tissue evidence="2">Muscle</tissue>
    </source>
</reference>
<dbReference type="AlphaFoldDB" id="A0AAN9B0E4"/>
<feature type="compositionally biased region" description="Low complexity" evidence="1">
    <location>
        <begin position="79"/>
        <end position="91"/>
    </location>
</feature>
<evidence type="ECO:0000313" key="2">
    <source>
        <dbReference type="EMBL" id="KAK7096419.1"/>
    </source>
</evidence>
<dbReference type="Proteomes" id="UP001374579">
    <property type="component" value="Unassembled WGS sequence"/>
</dbReference>
<dbReference type="EMBL" id="JBAMIC010000014">
    <property type="protein sequence ID" value="KAK7096420.1"/>
    <property type="molecule type" value="Genomic_DNA"/>
</dbReference>
<sequence length="181" mass="19230">MLTGQAEDGSKDIHRNVTAFSSPSSPPGAGDTDGDWNQCAVTSVKSASLETSHSAGQCLEPTSVTHSHKAGQLTEESEAVGAAGSACSEAGEAGKRQRRPVKNPGRGRRKSTTSCISDDNRDDISDDDNCADQTNEPSQWPEAEDRETKHTTAATQSTCIYLGVEDLDTQPPDKSHNTRSR</sequence>
<gene>
    <name evidence="2" type="ORF">V1264_005717</name>
    <name evidence="3" type="ORF">V1264_005718</name>
</gene>
<keyword evidence="4" id="KW-1185">Reference proteome</keyword>
<comment type="caution">
    <text evidence="2">The sequence shown here is derived from an EMBL/GenBank/DDBJ whole genome shotgun (WGS) entry which is preliminary data.</text>
</comment>
<protein>
    <submittedName>
        <fullName evidence="2">Uncharacterized protein</fullName>
    </submittedName>
</protein>
<accession>A0AAN9B0E4</accession>
<dbReference type="EMBL" id="JBAMIC010000014">
    <property type="protein sequence ID" value="KAK7096419.1"/>
    <property type="molecule type" value="Genomic_DNA"/>
</dbReference>
<evidence type="ECO:0000313" key="4">
    <source>
        <dbReference type="Proteomes" id="UP001374579"/>
    </source>
</evidence>
<feature type="region of interest" description="Disordered" evidence="1">
    <location>
        <begin position="1"/>
        <end position="154"/>
    </location>
</feature>
<organism evidence="2 4">
    <name type="scientific">Littorina saxatilis</name>
    <dbReference type="NCBI Taxonomy" id="31220"/>
    <lineage>
        <taxon>Eukaryota</taxon>
        <taxon>Metazoa</taxon>
        <taxon>Spiralia</taxon>
        <taxon>Lophotrochozoa</taxon>
        <taxon>Mollusca</taxon>
        <taxon>Gastropoda</taxon>
        <taxon>Caenogastropoda</taxon>
        <taxon>Littorinimorpha</taxon>
        <taxon>Littorinoidea</taxon>
        <taxon>Littorinidae</taxon>
        <taxon>Littorina</taxon>
    </lineage>
</organism>
<evidence type="ECO:0000313" key="3">
    <source>
        <dbReference type="EMBL" id="KAK7096420.1"/>
    </source>
</evidence>
<name>A0AAN9B0E4_9CAEN</name>
<proteinExistence type="predicted"/>
<evidence type="ECO:0000256" key="1">
    <source>
        <dbReference type="SAM" id="MobiDB-lite"/>
    </source>
</evidence>
<feature type="compositionally biased region" description="Basic residues" evidence="1">
    <location>
        <begin position="96"/>
        <end position="111"/>
    </location>
</feature>
<feature type="region of interest" description="Disordered" evidence="1">
    <location>
        <begin position="162"/>
        <end position="181"/>
    </location>
</feature>